<dbReference type="EMBL" id="BMGT01000002">
    <property type="protein sequence ID" value="GGG79203.1"/>
    <property type="molecule type" value="Genomic_DNA"/>
</dbReference>
<evidence type="ECO:0000313" key="2">
    <source>
        <dbReference type="Proteomes" id="UP000647241"/>
    </source>
</evidence>
<sequence length="56" mass="6199">MAKDARVRFSCSKGIGFSPLPNLPQKRFSFVFAGWNVYAPTLRDAAAKDGAPDRLR</sequence>
<evidence type="ECO:0000313" key="1">
    <source>
        <dbReference type="EMBL" id="GGG79203.1"/>
    </source>
</evidence>
<accession>A0A917HGT5</accession>
<reference evidence="1" key="2">
    <citation type="submission" date="2020-09" db="EMBL/GenBank/DDBJ databases">
        <authorList>
            <person name="Sun Q."/>
            <person name="Zhou Y."/>
        </authorList>
    </citation>
    <scope>NUCLEOTIDE SEQUENCE</scope>
    <source>
        <strain evidence="1">CGMCC 1.12997</strain>
    </source>
</reference>
<keyword evidence="2" id="KW-1185">Reference proteome</keyword>
<protein>
    <submittedName>
        <fullName evidence="1">Uncharacterized protein</fullName>
    </submittedName>
</protein>
<reference evidence="1" key="1">
    <citation type="journal article" date="2014" name="Int. J. Syst. Evol. Microbiol.">
        <title>Complete genome sequence of Corynebacterium casei LMG S-19264T (=DSM 44701T), isolated from a smear-ripened cheese.</title>
        <authorList>
            <consortium name="US DOE Joint Genome Institute (JGI-PGF)"/>
            <person name="Walter F."/>
            <person name="Albersmeier A."/>
            <person name="Kalinowski J."/>
            <person name="Ruckert C."/>
        </authorList>
    </citation>
    <scope>NUCLEOTIDE SEQUENCE</scope>
    <source>
        <strain evidence="1">CGMCC 1.12997</strain>
    </source>
</reference>
<gene>
    <name evidence="1" type="ORF">GCM10011585_23130</name>
</gene>
<dbReference type="AlphaFoldDB" id="A0A917HGT5"/>
<proteinExistence type="predicted"/>
<dbReference type="Proteomes" id="UP000647241">
    <property type="component" value="Unassembled WGS sequence"/>
</dbReference>
<organism evidence="1 2">
    <name type="scientific">Edaphobacter dinghuensis</name>
    <dbReference type="NCBI Taxonomy" id="1560005"/>
    <lineage>
        <taxon>Bacteria</taxon>
        <taxon>Pseudomonadati</taxon>
        <taxon>Acidobacteriota</taxon>
        <taxon>Terriglobia</taxon>
        <taxon>Terriglobales</taxon>
        <taxon>Acidobacteriaceae</taxon>
        <taxon>Edaphobacter</taxon>
    </lineage>
</organism>
<comment type="caution">
    <text evidence="1">The sequence shown here is derived from an EMBL/GenBank/DDBJ whole genome shotgun (WGS) entry which is preliminary data.</text>
</comment>
<name>A0A917HGT5_9BACT</name>